<dbReference type="EMBL" id="SMJU01000016">
    <property type="protein sequence ID" value="TDB60875.1"/>
    <property type="molecule type" value="Genomic_DNA"/>
</dbReference>
<protein>
    <recommendedName>
        <fullName evidence="4">Glycosyltransferase RgtA/B/C/D-like domain-containing protein</fullName>
    </recommendedName>
</protein>
<dbReference type="RefSeq" id="WP_132121336.1">
    <property type="nucleotide sequence ID" value="NZ_SMJU01000016.1"/>
</dbReference>
<accession>A0A4V2X8S2</accession>
<name>A0A4V2X8S2_9BACT</name>
<feature type="transmembrane region" description="Helical" evidence="1">
    <location>
        <begin position="160"/>
        <end position="182"/>
    </location>
</feature>
<gene>
    <name evidence="2" type="ORF">EZE20_20750</name>
</gene>
<reference evidence="2 3" key="1">
    <citation type="submission" date="2019-02" db="EMBL/GenBank/DDBJ databases">
        <title>Arundinibacter roseus gen. nov., sp. nov., a new member of the family Cytophagaceae.</title>
        <authorList>
            <person name="Szuroczki S."/>
            <person name="Khayer B."/>
            <person name="Sproer C."/>
            <person name="Toumi M."/>
            <person name="Szabo A."/>
            <person name="Felfoldi T."/>
            <person name="Schumann P."/>
            <person name="Toth E."/>
        </authorList>
    </citation>
    <scope>NUCLEOTIDE SEQUENCE [LARGE SCALE GENOMIC DNA]</scope>
    <source>
        <strain evidence="2 3">DMA-k-7a</strain>
    </source>
</reference>
<feature type="transmembrane region" description="Helical" evidence="1">
    <location>
        <begin position="352"/>
        <end position="371"/>
    </location>
</feature>
<feature type="transmembrane region" description="Helical" evidence="1">
    <location>
        <begin position="26"/>
        <end position="43"/>
    </location>
</feature>
<organism evidence="2 3">
    <name type="scientific">Arundinibacter roseus</name>
    <dbReference type="NCBI Taxonomy" id="2070510"/>
    <lineage>
        <taxon>Bacteria</taxon>
        <taxon>Pseudomonadati</taxon>
        <taxon>Bacteroidota</taxon>
        <taxon>Cytophagia</taxon>
        <taxon>Cytophagales</taxon>
        <taxon>Spirosomataceae</taxon>
        <taxon>Arundinibacter</taxon>
    </lineage>
</organism>
<evidence type="ECO:0000313" key="3">
    <source>
        <dbReference type="Proteomes" id="UP000295706"/>
    </source>
</evidence>
<keyword evidence="1" id="KW-0472">Membrane</keyword>
<keyword evidence="3" id="KW-1185">Reference proteome</keyword>
<dbReference type="OrthoDB" id="919444at2"/>
<keyword evidence="1" id="KW-0812">Transmembrane</keyword>
<feature type="transmembrane region" description="Helical" evidence="1">
    <location>
        <begin position="299"/>
        <end position="319"/>
    </location>
</feature>
<comment type="caution">
    <text evidence="2">The sequence shown here is derived from an EMBL/GenBank/DDBJ whole genome shotgun (WGS) entry which is preliminary data.</text>
</comment>
<feature type="transmembrane region" description="Helical" evidence="1">
    <location>
        <begin position="97"/>
        <end position="116"/>
    </location>
</feature>
<feature type="transmembrane region" description="Helical" evidence="1">
    <location>
        <begin position="128"/>
        <end position="148"/>
    </location>
</feature>
<feature type="transmembrane region" description="Helical" evidence="1">
    <location>
        <begin position="188"/>
        <end position="205"/>
    </location>
</feature>
<dbReference type="AlphaFoldDB" id="A0A4V2X8S2"/>
<evidence type="ECO:0000256" key="1">
    <source>
        <dbReference type="SAM" id="Phobius"/>
    </source>
</evidence>
<feature type="transmembrane region" description="Helical" evidence="1">
    <location>
        <begin position="325"/>
        <end position="345"/>
    </location>
</feature>
<evidence type="ECO:0008006" key="4">
    <source>
        <dbReference type="Google" id="ProtNLM"/>
    </source>
</evidence>
<feature type="transmembrane region" description="Helical" evidence="1">
    <location>
        <begin position="217"/>
        <end position="240"/>
    </location>
</feature>
<dbReference type="Proteomes" id="UP000295706">
    <property type="component" value="Unassembled WGS sequence"/>
</dbReference>
<proteinExistence type="predicted"/>
<sequence length="398" mass="45899">MEPQPILTNQYAGITLFVQKHTQSKYWLWQLTGICTLLSWFLAVPPYTVGLTSDAWAFVQIQAADLLHPHHLEVYIRRENMIMRWMLPFVYTLTGRSVIGVLVLQAVLGFIFLYLSSREVFRVTQDKVLTTFFALAFANIFVFSWFLIDLAGYGDSFGYFFLLMAMLFRNPVLIFISMQGAFFTDERGVIASAYVVLWWVVQYLFKKTASERSSLVTIFQSAFTPQVLAILAAMAAYVPFRSFIMNNYFPDHAYTTIGTPVLFADLHRWGLGNSLWTSFEGMWLLMGAAVLVLYKTRNYWYAAACAFGFLILLVTGLLVHDVDRAFGYGFPFILIANRVLSYYVPRHEHRKLMFIIALICLISPMCYTLGYNKIIWAEPLPMKALMMLDRQMGWGWFD</sequence>
<evidence type="ECO:0000313" key="2">
    <source>
        <dbReference type="EMBL" id="TDB60875.1"/>
    </source>
</evidence>
<keyword evidence="1" id="KW-1133">Transmembrane helix</keyword>